<keyword evidence="3" id="KW-1185">Reference proteome</keyword>
<feature type="chain" id="PRO_5034247649" description="3-carboxymuconate cyclase" evidence="1">
    <location>
        <begin position="19"/>
        <end position="418"/>
    </location>
</feature>
<reference evidence="2" key="1">
    <citation type="submission" date="2020-05" db="EMBL/GenBank/DDBJ databases">
        <title>Mycena genomes resolve the evolution of fungal bioluminescence.</title>
        <authorList>
            <person name="Tsai I.J."/>
        </authorList>
    </citation>
    <scope>NUCLEOTIDE SEQUENCE</scope>
    <source>
        <strain evidence="2">160909Yilan</strain>
    </source>
</reference>
<evidence type="ECO:0000313" key="2">
    <source>
        <dbReference type="EMBL" id="KAF7366692.1"/>
    </source>
</evidence>
<dbReference type="Proteomes" id="UP000623467">
    <property type="component" value="Unassembled WGS sequence"/>
</dbReference>
<organism evidence="2 3">
    <name type="scientific">Mycena sanguinolenta</name>
    <dbReference type="NCBI Taxonomy" id="230812"/>
    <lineage>
        <taxon>Eukaryota</taxon>
        <taxon>Fungi</taxon>
        <taxon>Dikarya</taxon>
        <taxon>Basidiomycota</taxon>
        <taxon>Agaricomycotina</taxon>
        <taxon>Agaricomycetes</taxon>
        <taxon>Agaricomycetidae</taxon>
        <taxon>Agaricales</taxon>
        <taxon>Marasmiineae</taxon>
        <taxon>Mycenaceae</taxon>
        <taxon>Mycena</taxon>
    </lineage>
</organism>
<evidence type="ECO:0008006" key="4">
    <source>
        <dbReference type="Google" id="ProtNLM"/>
    </source>
</evidence>
<sequence>MHCINFALALSAAALVSAAPTNVKQNPICNTPDKNRPGLTAGGPGGIYWMSNEPNGNFVFSANLDANGDMLFGDAVYAGGNGAHMGPDTSQPNPLQSQGSVKVVNDKLVVVNAGSDTASIFQIDFQNPAFIRMIGQPISTQGNFPVSSTIDTNTGNVCVLNAGQVNGVSCYSVDLRKGLVPIQNSVRSLNLNLKTPPENPDNTPSQILFSDDGKRLFASVKGSQGNTGFVAVWTVNADGSLSPDFTKNTPNGGANPASLTIVRGADALMNTDIGKGLNILDFGNGSTQAKTQDIQIGGSIHTAWGEFSDATKNYYITDSNTALYTEISIDPNNLQVKGVRQYPQKNGSFPIDQEVALINGKDTAYLLSPGSMTVQILSLVAPGNAQQRNDFDLAKAASGIGATLNPNNIQGINAFFTG</sequence>
<evidence type="ECO:0000313" key="3">
    <source>
        <dbReference type="Proteomes" id="UP000623467"/>
    </source>
</evidence>
<keyword evidence="1" id="KW-0732">Signal</keyword>
<comment type="caution">
    <text evidence="2">The sequence shown here is derived from an EMBL/GenBank/DDBJ whole genome shotgun (WGS) entry which is preliminary data.</text>
</comment>
<protein>
    <recommendedName>
        <fullName evidence="4">3-carboxymuconate cyclase</fullName>
    </recommendedName>
</protein>
<evidence type="ECO:0000256" key="1">
    <source>
        <dbReference type="SAM" id="SignalP"/>
    </source>
</evidence>
<dbReference type="Gene3D" id="2.130.10.10">
    <property type="entry name" value="YVTN repeat-like/Quinoprotein amine dehydrogenase"/>
    <property type="match status" value="1"/>
</dbReference>
<dbReference type="AlphaFoldDB" id="A0A8H6YWU8"/>
<dbReference type="OrthoDB" id="10006285at2759"/>
<accession>A0A8H6YWU8</accession>
<proteinExistence type="predicted"/>
<feature type="signal peptide" evidence="1">
    <location>
        <begin position="1"/>
        <end position="18"/>
    </location>
</feature>
<gene>
    <name evidence="2" type="ORF">MSAN_00927300</name>
</gene>
<dbReference type="InterPro" id="IPR015943">
    <property type="entry name" value="WD40/YVTN_repeat-like_dom_sf"/>
</dbReference>
<name>A0A8H6YWU8_9AGAR</name>
<dbReference type="EMBL" id="JACAZH010000006">
    <property type="protein sequence ID" value="KAF7366692.1"/>
    <property type="molecule type" value="Genomic_DNA"/>
</dbReference>
<dbReference type="SUPFAM" id="SSF63825">
    <property type="entry name" value="YWTD domain"/>
    <property type="match status" value="1"/>
</dbReference>